<dbReference type="InterPro" id="IPR022272">
    <property type="entry name" value="Lipocalin_CS"/>
</dbReference>
<organism evidence="11 12">
    <name type="scientific">Fukomys damarensis</name>
    <name type="common">Damaraland mole rat</name>
    <name type="synonym">Cryptomys damarensis</name>
    <dbReference type="NCBI Taxonomy" id="885580"/>
    <lineage>
        <taxon>Eukaryota</taxon>
        <taxon>Metazoa</taxon>
        <taxon>Chordata</taxon>
        <taxon>Craniata</taxon>
        <taxon>Vertebrata</taxon>
        <taxon>Euteleostomi</taxon>
        <taxon>Mammalia</taxon>
        <taxon>Eutheria</taxon>
        <taxon>Euarchontoglires</taxon>
        <taxon>Glires</taxon>
        <taxon>Rodentia</taxon>
        <taxon>Hystricomorpha</taxon>
        <taxon>Bathyergidae</taxon>
        <taxon>Fukomys</taxon>
    </lineage>
</organism>
<evidence type="ECO:0000256" key="7">
    <source>
        <dbReference type="ARBA" id="ARBA00023180"/>
    </source>
</evidence>
<gene>
    <name evidence="11" type="ORF">H920_00388</name>
</gene>
<evidence type="ECO:0000256" key="5">
    <source>
        <dbReference type="ARBA" id="ARBA00022729"/>
    </source>
</evidence>
<dbReference type="SUPFAM" id="SSF50814">
    <property type="entry name" value="Lipocalins"/>
    <property type="match status" value="1"/>
</dbReference>
<evidence type="ECO:0000256" key="3">
    <source>
        <dbReference type="ARBA" id="ARBA00022448"/>
    </source>
</evidence>
<dbReference type="PANTHER" id="PTHR11430:SF13">
    <property type="entry name" value="NEUTROPHIL GELATINASE-ASSOCIATED LIPOCALIN"/>
    <property type="match status" value="1"/>
</dbReference>
<dbReference type="PROSITE" id="PS00213">
    <property type="entry name" value="LIPOCALIN"/>
    <property type="match status" value="1"/>
</dbReference>
<proteinExistence type="inferred from homology"/>
<keyword evidence="12" id="KW-1185">Reference proteome</keyword>
<keyword evidence="5" id="KW-0732">Signal</keyword>
<dbReference type="InterPro" id="IPR012674">
    <property type="entry name" value="Calycin"/>
</dbReference>
<feature type="compositionally biased region" description="Low complexity" evidence="9">
    <location>
        <begin position="1"/>
        <end position="14"/>
    </location>
</feature>
<evidence type="ECO:0000256" key="8">
    <source>
        <dbReference type="RuleBase" id="RU003695"/>
    </source>
</evidence>
<dbReference type="eggNOG" id="ENOG502T7VZ">
    <property type="taxonomic scope" value="Eukaryota"/>
</dbReference>
<keyword evidence="4" id="KW-0964">Secreted</keyword>
<dbReference type="EMBL" id="KN120576">
    <property type="protein sequence ID" value="KFO38202.1"/>
    <property type="molecule type" value="Genomic_DNA"/>
</dbReference>
<dbReference type="InterPro" id="IPR000566">
    <property type="entry name" value="Lipocln_cytosolic_FA-bd_dom"/>
</dbReference>
<keyword evidence="3" id="KW-0813">Transport</keyword>
<dbReference type="InterPro" id="IPR002345">
    <property type="entry name" value="Lipocalin"/>
</dbReference>
<dbReference type="InterPro" id="IPR003087">
    <property type="entry name" value="LCN2/LCN12"/>
</dbReference>
<dbReference type="Pfam" id="PF00061">
    <property type="entry name" value="Lipocalin"/>
    <property type="match status" value="1"/>
</dbReference>
<evidence type="ECO:0000256" key="6">
    <source>
        <dbReference type="ARBA" id="ARBA00023157"/>
    </source>
</evidence>
<evidence type="ECO:0000313" key="12">
    <source>
        <dbReference type="Proteomes" id="UP000028990"/>
    </source>
</evidence>
<evidence type="ECO:0000256" key="9">
    <source>
        <dbReference type="SAM" id="MobiDB-lite"/>
    </source>
</evidence>
<dbReference type="PRINTS" id="PR01275">
    <property type="entry name" value="NGELATINASE"/>
</dbReference>
<dbReference type="GO" id="GO:0036094">
    <property type="term" value="F:small molecule binding"/>
    <property type="evidence" value="ECO:0007669"/>
    <property type="project" value="InterPro"/>
</dbReference>
<comment type="subcellular location">
    <subcellularLocation>
        <location evidence="1">Secreted</location>
    </subcellularLocation>
</comment>
<dbReference type="Gene3D" id="2.40.128.20">
    <property type="match status" value="1"/>
</dbReference>
<accession>A0A091E4H1</accession>
<dbReference type="GO" id="GO:0005615">
    <property type="term" value="C:extracellular space"/>
    <property type="evidence" value="ECO:0007669"/>
    <property type="project" value="TreeGrafter"/>
</dbReference>
<dbReference type="Proteomes" id="UP000028990">
    <property type="component" value="Unassembled WGS sequence"/>
</dbReference>
<evidence type="ECO:0000256" key="2">
    <source>
        <dbReference type="ARBA" id="ARBA00006889"/>
    </source>
</evidence>
<feature type="domain" description="Lipocalin/cytosolic fatty-acid binding" evidence="10">
    <location>
        <begin position="131"/>
        <end position="273"/>
    </location>
</feature>
<evidence type="ECO:0000313" key="11">
    <source>
        <dbReference type="EMBL" id="KFO38202.1"/>
    </source>
</evidence>
<dbReference type="STRING" id="885580.ENSFDAP00000010228"/>
<protein>
    <submittedName>
        <fullName evidence="11">Neutrophil gelatinase-associated lipocalin</fullName>
    </submittedName>
</protein>
<feature type="region of interest" description="Disordered" evidence="9">
    <location>
        <begin position="1"/>
        <end position="30"/>
    </location>
</feature>
<dbReference type="AlphaFoldDB" id="A0A091E4H1"/>
<dbReference type="PRINTS" id="PR00179">
    <property type="entry name" value="LIPOCALIN"/>
</dbReference>
<evidence type="ECO:0000259" key="10">
    <source>
        <dbReference type="Pfam" id="PF00061"/>
    </source>
</evidence>
<reference evidence="11 12" key="1">
    <citation type="submission" date="2013-11" db="EMBL/GenBank/DDBJ databases">
        <title>The Damaraland mole rat (Fukomys damarensis) genome and evolution of African mole rats.</title>
        <authorList>
            <person name="Gladyshev V.N."/>
            <person name="Fang X."/>
        </authorList>
    </citation>
    <scope>NUCLEOTIDE SEQUENCE [LARGE SCALE GENOMIC DNA]</scope>
    <source>
        <tissue evidence="11">Liver</tissue>
    </source>
</reference>
<comment type="similarity">
    <text evidence="2 8">Belongs to the calycin superfamily. Lipocalin family.</text>
</comment>
<dbReference type="PANTHER" id="PTHR11430">
    <property type="entry name" value="LIPOCALIN"/>
    <property type="match status" value="1"/>
</dbReference>
<name>A0A091E4H1_FUKDA</name>
<keyword evidence="6" id="KW-1015">Disulfide bond</keyword>
<evidence type="ECO:0000256" key="4">
    <source>
        <dbReference type="ARBA" id="ARBA00022525"/>
    </source>
</evidence>
<evidence type="ECO:0000256" key="1">
    <source>
        <dbReference type="ARBA" id="ARBA00004613"/>
    </source>
</evidence>
<sequence length="301" mass="33837">MLSSDVMRRSYSSSPTREEQLEGPEGGVRHSYPQFSRILWMLDDGSQDKMTHSGWSMGKVGQRVNRAFSLSSNTLQSSSCSVAMVLGQLCLGLALLGALNIQAQDSISAIIPSPPLSKILLQPDLQYDQFQGKWYVIAWAQNTAWNESLSRAALYSVTYRLNSNNSYSVTSDWFSPTGCVHMSNPIVPSDQPSQFTLENITSFEGLQNFTMTVVETDYNQFSIVSFNMTLKNRVYFELILYGRTKKLIPKVKDHYHKLAKSLDIPDCHIIFTDPLGKDHLEWWSSGTKCPPRQVFSQGLPG</sequence>
<keyword evidence="7" id="KW-0325">Glycoprotein</keyword>